<gene>
    <name evidence="2" type="ORF">HNR25_003676</name>
</gene>
<feature type="region of interest" description="Disordered" evidence="1">
    <location>
        <begin position="1"/>
        <end position="21"/>
    </location>
</feature>
<sequence>MNQDADEPLSEAETLGAPKDLEGPILAEDLLLLLFQPNAGLRSGTGTTAGENTLLSTLAGAVSAGPRARRRGADRGGGAASSSTTKLLAGRMRALQVGHATAPPAAA</sequence>
<dbReference type="AlphaFoldDB" id="A0A841E9Y0"/>
<name>A0A841E9Y0_9ACTN</name>
<proteinExistence type="predicted"/>
<evidence type="ECO:0000256" key="1">
    <source>
        <dbReference type="SAM" id="MobiDB-lite"/>
    </source>
</evidence>
<dbReference type="Proteomes" id="UP000578077">
    <property type="component" value="Unassembled WGS sequence"/>
</dbReference>
<dbReference type="EMBL" id="JACHLY010000001">
    <property type="protein sequence ID" value="MBB5999925.1"/>
    <property type="molecule type" value="Genomic_DNA"/>
</dbReference>
<protein>
    <submittedName>
        <fullName evidence="2">Uncharacterized protein</fullName>
    </submittedName>
</protein>
<dbReference type="RefSeq" id="WP_221457694.1">
    <property type="nucleotide sequence ID" value="NZ_JACHLY010000001.1"/>
</dbReference>
<reference evidence="2 3" key="1">
    <citation type="submission" date="2020-08" db="EMBL/GenBank/DDBJ databases">
        <title>Sequencing the genomes of 1000 actinobacteria strains.</title>
        <authorList>
            <person name="Klenk H.-P."/>
        </authorList>
    </citation>
    <scope>NUCLEOTIDE SEQUENCE [LARGE SCALE GENOMIC DNA]</scope>
    <source>
        <strain evidence="2 3">DSM 44593</strain>
    </source>
</reference>
<feature type="region of interest" description="Disordered" evidence="1">
    <location>
        <begin position="62"/>
        <end position="84"/>
    </location>
</feature>
<keyword evidence="3" id="KW-1185">Reference proteome</keyword>
<comment type="caution">
    <text evidence="2">The sequence shown here is derived from an EMBL/GenBank/DDBJ whole genome shotgun (WGS) entry which is preliminary data.</text>
</comment>
<organism evidence="2 3">
    <name type="scientific">Streptomonospora salina</name>
    <dbReference type="NCBI Taxonomy" id="104205"/>
    <lineage>
        <taxon>Bacteria</taxon>
        <taxon>Bacillati</taxon>
        <taxon>Actinomycetota</taxon>
        <taxon>Actinomycetes</taxon>
        <taxon>Streptosporangiales</taxon>
        <taxon>Nocardiopsidaceae</taxon>
        <taxon>Streptomonospora</taxon>
    </lineage>
</organism>
<accession>A0A841E9Y0</accession>
<evidence type="ECO:0000313" key="3">
    <source>
        <dbReference type="Proteomes" id="UP000578077"/>
    </source>
</evidence>
<evidence type="ECO:0000313" key="2">
    <source>
        <dbReference type="EMBL" id="MBB5999925.1"/>
    </source>
</evidence>
<feature type="compositionally biased region" description="Acidic residues" evidence="1">
    <location>
        <begin position="1"/>
        <end position="10"/>
    </location>
</feature>